<feature type="active site" description="Tele-AMP-histidine intermediate" evidence="1">
    <location>
        <position position="87"/>
    </location>
</feature>
<dbReference type="InterPro" id="IPR052908">
    <property type="entry name" value="AP-4-A_phosphorylase"/>
</dbReference>
<evidence type="ECO:0000256" key="4">
    <source>
        <dbReference type="SAM" id="MobiDB-lite"/>
    </source>
</evidence>
<evidence type="ECO:0000259" key="5">
    <source>
        <dbReference type="PROSITE" id="PS51084"/>
    </source>
</evidence>
<evidence type="ECO:0000256" key="2">
    <source>
        <dbReference type="PIRSR" id="PIRSR601310-3"/>
    </source>
</evidence>
<evidence type="ECO:0000313" key="6">
    <source>
        <dbReference type="EMBL" id="KZC95817.1"/>
    </source>
</evidence>
<dbReference type="Proteomes" id="UP000076218">
    <property type="component" value="Unassembled WGS sequence"/>
</dbReference>
<dbReference type="InterPro" id="IPR001310">
    <property type="entry name" value="Histidine_triad_HIT"/>
</dbReference>
<dbReference type="InterPro" id="IPR011146">
    <property type="entry name" value="HIT-like"/>
</dbReference>
<comment type="caution">
    <text evidence="6">The sequence shown here is derived from an EMBL/GenBank/DDBJ whole genome shotgun (WGS) entry which is preliminary data.</text>
</comment>
<dbReference type="PANTHER" id="PTHR42997">
    <property type="entry name" value="HIT FAMILY HYDROLASE"/>
    <property type="match status" value="1"/>
</dbReference>
<dbReference type="PRINTS" id="PR00332">
    <property type="entry name" value="HISTRIAD"/>
</dbReference>
<dbReference type="PANTHER" id="PTHR42997:SF1">
    <property type="entry name" value="AP-4-A PHOSPHORYLASE"/>
    <property type="match status" value="1"/>
</dbReference>
<sequence>MSAHEHVAANELAFAVRDANPVTPGHSLVIPRREVATWFEATPEEQVAIMALVTEVKDGLEAELHPDGWNVGINVGAAGGQTVFHLHVHLIPRFHGDSAQPGGDLRGPIPGRGHHPPAG</sequence>
<dbReference type="SUPFAM" id="SSF54197">
    <property type="entry name" value="HIT-like"/>
    <property type="match status" value="1"/>
</dbReference>
<protein>
    <recommendedName>
        <fullName evidence="5">HIT domain-containing protein</fullName>
    </recommendedName>
</protein>
<dbReference type="STRING" id="31965.AWH51_06990"/>
<dbReference type="AlphaFoldDB" id="A0A154V3B9"/>
<accession>A0A154V3B9</accession>
<dbReference type="GO" id="GO:0003824">
    <property type="term" value="F:catalytic activity"/>
    <property type="evidence" value="ECO:0007669"/>
    <property type="project" value="InterPro"/>
</dbReference>
<reference evidence="6 7" key="1">
    <citation type="submission" date="2016-01" db="EMBL/GenBank/DDBJ databases">
        <title>Draft genome sequence of Clavibacter michiganensis subsp. tessellarius DOAB 609.</title>
        <authorList>
            <person name="Tambong J.T."/>
        </authorList>
    </citation>
    <scope>NUCLEOTIDE SEQUENCE [LARGE SCALE GENOMIC DNA]</scope>
    <source>
        <strain evidence="6 7">DOAB 609</strain>
    </source>
</reference>
<proteinExistence type="predicted"/>
<gene>
    <name evidence="6" type="ORF">AWH51_06990</name>
</gene>
<dbReference type="PROSITE" id="PS51084">
    <property type="entry name" value="HIT_2"/>
    <property type="match status" value="1"/>
</dbReference>
<dbReference type="EMBL" id="LQXA01000019">
    <property type="protein sequence ID" value="KZC95817.1"/>
    <property type="molecule type" value="Genomic_DNA"/>
</dbReference>
<evidence type="ECO:0000313" key="7">
    <source>
        <dbReference type="Proteomes" id="UP000076218"/>
    </source>
</evidence>
<dbReference type="InterPro" id="IPR036265">
    <property type="entry name" value="HIT-like_sf"/>
</dbReference>
<evidence type="ECO:0000256" key="3">
    <source>
        <dbReference type="PROSITE-ProRule" id="PRU00464"/>
    </source>
</evidence>
<dbReference type="InterPro" id="IPR019808">
    <property type="entry name" value="Histidine_triad_CS"/>
</dbReference>
<dbReference type="OrthoDB" id="9784774at2"/>
<dbReference type="Gene3D" id="3.30.428.10">
    <property type="entry name" value="HIT-like"/>
    <property type="match status" value="1"/>
</dbReference>
<organism evidence="6 7">
    <name type="scientific">Clavibacter tessellarius</name>
    <dbReference type="NCBI Taxonomy" id="31965"/>
    <lineage>
        <taxon>Bacteria</taxon>
        <taxon>Bacillati</taxon>
        <taxon>Actinomycetota</taxon>
        <taxon>Actinomycetes</taxon>
        <taxon>Micrococcales</taxon>
        <taxon>Microbacteriaceae</taxon>
        <taxon>Clavibacter</taxon>
    </lineage>
</organism>
<dbReference type="PROSITE" id="PS00892">
    <property type="entry name" value="HIT_1"/>
    <property type="match status" value="1"/>
</dbReference>
<dbReference type="Pfam" id="PF01230">
    <property type="entry name" value="HIT"/>
    <property type="match status" value="1"/>
</dbReference>
<feature type="region of interest" description="Disordered" evidence="4">
    <location>
        <begin position="95"/>
        <end position="119"/>
    </location>
</feature>
<feature type="domain" description="HIT" evidence="5">
    <location>
        <begin position="1"/>
        <end position="100"/>
    </location>
</feature>
<evidence type="ECO:0000256" key="1">
    <source>
        <dbReference type="PIRSR" id="PIRSR601310-1"/>
    </source>
</evidence>
<name>A0A154V3B9_9MICO</name>
<feature type="short sequence motif" description="Histidine triad motif" evidence="2 3">
    <location>
        <begin position="85"/>
        <end position="89"/>
    </location>
</feature>